<accession>A0A919RCR8</accession>
<dbReference type="SUPFAM" id="SSF52833">
    <property type="entry name" value="Thioredoxin-like"/>
    <property type="match status" value="1"/>
</dbReference>
<dbReference type="GO" id="GO:0006950">
    <property type="term" value="P:response to stress"/>
    <property type="evidence" value="ECO:0007669"/>
    <property type="project" value="UniProtKB-ARBA"/>
</dbReference>
<dbReference type="CDD" id="cd02956">
    <property type="entry name" value="ybbN"/>
    <property type="match status" value="1"/>
</dbReference>
<dbReference type="InterPro" id="IPR011990">
    <property type="entry name" value="TPR-like_helical_dom_sf"/>
</dbReference>
<keyword evidence="2" id="KW-0676">Redox-active center</keyword>
<dbReference type="GO" id="GO:0005829">
    <property type="term" value="C:cytosol"/>
    <property type="evidence" value="ECO:0007669"/>
    <property type="project" value="TreeGrafter"/>
</dbReference>
<reference evidence="4" key="1">
    <citation type="submission" date="2021-01" db="EMBL/GenBank/DDBJ databases">
        <title>Whole genome shotgun sequence of Sinosporangium siamense NBRC 109515.</title>
        <authorList>
            <person name="Komaki H."/>
            <person name="Tamura T."/>
        </authorList>
    </citation>
    <scope>NUCLEOTIDE SEQUENCE</scope>
    <source>
        <strain evidence="4">NBRC 109515</strain>
    </source>
</reference>
<dbReference type="Proteomes" id="UP000606172">
    <property type="component" value="Unassembled WGS sequence"/>
</dbReference>
<dbReference type="Gene3D" id="1.25.40.10">
    <property type="entry name" value="Tetratricopeptide repeat domain"/>
    <property type="match status" value="1"/>
</dbReference>
<gene>
    <name evidence="4" type="ORF">Ssi02_15280</name>
</gene>
<dbReference type="Gene3D" id="3.40.30.10">
    <property type="entry name" value="Glutaredoxin"/>
    <property type="match status" value="1"/>
</dbReference>
<protein>
    <submittedName>
        <fullName evidence="4">Co-chaperone YbbN</fullName>
    </submittedName>
</protein>
<organism evidence="4 5">
    <name type="scientific">Sinosporangium siamense</name>
    <dbReference type="NCBI Taxonomy" id="1367973"/>
    <lineage>
        <taxon>Bacteria</taxon>
        <taxon>Bacillati</taxon>
        <taxon>Actinomycetota</taxon>
        <taxon>Actinomycetes</taxon>
        <taxon>Streptosporangiales</taxon>
        <taxon>Streptosporangiaceae</taxon>
        <taxon>Sinosporangium</taxon>
    </lineage>
</organism>
<evidence type="ECO:0000259" key="3">
    <source>
        <dbReference type="PROSITE" id="PS51352"/>
    </source>
</evidence>
<dbReference type="InterPro" id="IPR013766">
    <property type="entry name" value="Thioredoxin_domain"/>
</dbReference>
<dbReference type="PANTHER" id="PTHR45663">
    <property type="entry name" value="GEO12009P1"/>
    <property type="match status" value="1"/>
</dbReference>
<dbReference type="GO" id="GO:0015035">
    <property type="term" value="F:protein-disulfide reductase activity"/>
    <property type="evidence" value="ECO:0007669"/>
    <property type="project" value="TreeGrafter"/>
</dbReference>
<dbReference type="Pfam" id="PF14561">
    <property type="entry name" value="TPR_20"/>
    <property type="match status" value="1"/>
</dbReference>
<sequence length="319" mass="33614">MSPADFKRPGSLYGAVDLGARKQALEAQARRQAQAQAAPPAGAAGGGAVTVIDVTDDTFQSEVVERSMRTPVILDLWATWCQPCKQLSPILEKLAAEAGGKWVLAKVDVDASPQVSGALRVQSVPTVMAIFQGQVVTGFQGALPEAQVRQWLDQLMEALAQYLTGEPGGEEGEQVPAGEAEPPVDPDILAAEKAIDDGDLGAAEAAYQRLLARSPADEDARMGLAAVGLIRRTENLDPADVARRAADSADAEAQCQAADLEMLSGAVEIAFDRLIGVVRRSAGEERDKARVHLLGLFETLPADDPAVSKARRALASALF</sequence>
<feature type="domain" description="Thioredoxin" evidence="3">
    <location>
        <begin position="27"/>
        <end position="157"/>
    </location>
</feature>
<keyword evidence="5" id="KW-1185">Reference proteome</keyword>
<evidence type="ECO:0000313" key="4">
    <source>
        <dbReference type="EMBL" id="GII91297.1"/>
    </source>
</evidence>
<comment type="similarity">
    <text evidence="1">Belongs to the thioredoxin family.</text>
</comment>
<dbReference type="RefSeq" id="WP_204022598.1">
    <property type="nucleotide sequence ID" value="NZ_BOOW01000009.1"/>
</dbReference>
<evidence type="ECO:0000256" key="1">
    <source>
        <dbReference type="ARBA" id="ARBA00008987"/>
    </source>
</evidence>
<evidence type="ECO:0000256" key="2">
    <source>
        <dbReference type="ARBA" id="ARBA00023284"/>
    </source>
</evidence>
<dbReference type="Pfam" id="PF00085">
    <property type="entry name" value="Thioredoxin"/>
    <property type="match status" value="1"/>
</dbReference>
<name>A0A919RCR8_9ACTN</name>
<proteinExistence type="inferred from homology"/>
<dbReference type="GO" id="GO:0045454">
    <property type="term" value="P:cell redox homeostasis"/>
    <property type="evidence" value="ECO:0007669"/>
    <property type="project" value="TreeGrafter"/>
</dbReference>
<dbReference type="PROSITE" id="PS51352">
    <property type="entry name" value="THIOREDOXIN_2"/>
    <property type="match status" value="1"/>
</dbReference>
<dbReference type="InterPro" id="IPR036249">
    <property type="entry name" value="Thioredoxin-like_sf"/>
</dbReference>
<dbReference type="PANTHER" id="PTHR45663:SF11">
    <property type="entry name" value="GEO12009P1"/>
    <property type="match status" value="1"/>
</dbReference>
<evidence type="ECO:0000313" key="5">
    <source>
        <dbReference type="Proteomes" id="UP000606172"/>
    </source>
</evidence>
<dbReference type="AlphaFoldDB" id="A0A919RCR8"/>
<dbReference type="EMBL" id="BOOW01000009">
    <property type="protein sequence ID" value="GII91297.1"/>
    <property type="molecule type" value="Genomic_DNA"/>
</dbReference>
<comment type="caution">
    <text evidence="4">The sequence shown here is derived from an EMBL/GenBank/DDBJ whole genome shotgun (WGS) entry which is preliminary data.</text>
</comment>